<name>A0AAW5JIK6_9FIRM</name>
<reference evidence="2" key="1">
    <citation type="submission" date="2022-06" db="EMBL/GenBank/DDBJ databases">
        <title>Isolation of gut microbiota from human fecal samples.</title>
        <authorList>
            <person name="Pamer E.G."/>
            <person name="Barat B."/>
            <person name="Waligurski E."/>
            <person name="Medina S."/>
            <person name="Paddock L."/>
            <person name="Mostad J."/>
        </authorList>
    </citation>
    <scope>NUCLEOTIDE SEQUENCE</scope>
    <source>
        <strain evidence="2">DFI.9.91</strain>
    </source>
</reference>
<sequence length="100" mass="11058">MHKNTYAAKLMAAKAAMSHQERAALVNRTLTTVYQASAVALNEVYGFGPERIARFRDAMEAVVMEYGGLMDAVDTEYADSKLAERYEAIMGDLAYPEVSE</sequence>
<proteinExistence type="predicted"/>
<dbReference type="RefSeq" id="WP_256302923.1">
    <property type="nucleotide sequence ID" value="NZ_JANFYS010000001.1"/>
</dbReference>
<evidence type="ECO:0000313" key="2">
    <source>
        <dbReference type="EMBL" id="MCQ4769062.1"/>
    </source>
</evidence>
<accession>A0AAW5JIK6</accession>
<evidence type="ECO:0000313" key="3">
    <source>
        <dbReference type="Proteomes" id="UP001204562"/>
    </source>
</evidence>
<evidence type="ECO:0000313" key="1">
    <source>
        <dbReference type="EMBL" id="MCQ4769009.1"/>
    </source>
</evidence>
<gene>
    <name evidence="1" type="ORF">NE579_00830</name>
    <name evidence="2" type="ORF">NE579_01105</name>
</gene>
<comment type="caution">
    <text evidence="2">The sequence shown here is derived from an EMBL/GenBank/DDBJ whole genome shotgun (WGS) entry which is preliminary data.</text>
</comment>
<dbReference type="AlphaFoldDB" id="A0AAW5JIK6"/>
<dbReference type="Proteomes" id="UP001204562">
    <property type="component" value="Unassembled WGS sequence"/>
</dbReference>
<protein>
    <submittedName>
        <fullName evidence="2">Uncharacterized protein</fullName>
    </submittedName>
</protein>
<dbReference type="EMBL" id="JANFYS010000001">
    <property type="protein sequence ID" value="MCQ4769009.1"/>
    <property type="molecule type" value="Genomic_DNA"/>
</dbReference>
<dbReference type="EMBL" id="JANFYS010000001">
    <property type="protein sequence ID" value="MCQ4769062.1"/>
    <property type="molecule type" value="Genomic_DNA"/>
</dbReference>
<organism evidence="2 3">
    <name type="scientific">Intestinimonas massiliensis</name>
    <name type="common">ex Afouda et al. 2020</name>
    <dbReference type="NCBI Taxonomy" id="1673721"/>
    <lineage>
        <taxon>Bacteria</taxon>
        <taxon>Bacillati</taxon>
        <taxon>Bacillota</taxon>
        <taxon>Clostridia</taxon>
        <taxon>Eubacteriales</taxon>
        <taxon>Intestinimonas</taxon>
    </lineage>
</organism>